<protein>
    <recommendedName>
        <fullName evidence="5">Zinc ribbon domain-containing protein</fullName>
    </recommendedName>
</protein>
<dbReference type="RefSeq" id="WP_190209209.1">
    <property type="nucleotide sequence ID" value="NZ_BNBO01000002.1"/>
</dbReference>
<accession>A0A919FCS1</accession>
<name>A0A919FCS1_9ACTN</name>
<dbReference type="GeneID" id="95351178"/>
<dbReference type="InterPro" id="IPR008979">
    <property type="entry name" value="Galactose-bd-like_sf"/>
</dbReference>
<evidence type="ECO:0000313" key="3">
    <source>
        <dbReference type="EMBL" id="GHH60946.1"/>
    </source>
</evidence>
<gene>
    <name evidence="3" type="ORF">GCM10018781_06500</name>
</gene>
<evidence type="ECO:0000313" key="4">
    <source>
        <dbReference type="Proteomes" id="UP000617734"/>
    </source>
</evidence>
<dbReference type="EMBL" id="BNBO01000002">
    <property type="protein sequence ID" value="GHH60946.1"/>
    <property type="molecule type" value="Genomic_DNA"/>
</dbReference>
<feature type="transmembrane region" description="Helical" evidence="2">
    <location>
        <begin position="244"/>
        <end position="265"/>
    </location>
</feature>
<dbReference type="InterPro" id="IPR057561">
    <property type="entry name" value="NADase_transloc"/>
</dbReference>
<feature type="region of interest" description="Disordered" evidence="1">
    <location>
        <begin position="38"/>
        <end position="108"/>
    </location>
</feature>
<keyword evidence="4" id="KW-1185">Reference proteome</keyword>
<dbReference type="Proteomes" id="UP000617734">
    <property type="component" value="Unassembled WGS sequence"/>
</dbReference>
<proteinExistence type="predicted"/>
<dbReference type="AlphaFoldDB" id="A0A919FCS1"/>
<keyword evidence="2" id="KW-0472">Membrane</keyword>
<evidence type="ECO:0000256" key="1">
    <source>
        <dbReference type="SAM" id="MobiDB-lite"/>
    </source>
</evidence>
<dbReference type="SUPFAM" id="SSF49785">
    <property type="entry name" value="Galactose-binding domain-like"/>
    <property type="match status" value="1"/>
</dbReference>
<keyword evidence="2" id="KW-1133">Transmembrane helix</keyword>
<reference evidence="3" key="2">
    <citation type="submission" date="2020-09" db="EMBL/GenBank/DDBJ databases">
        <authorList>
            <person name="Sun Q."/>
            <person name="Ohkuma M."/>
        </authorList>
    </citation>
    <scope>NUCLEOTIDE SEQUENCE</scope>
    <source>
        <strain evidence="3">JCM 4646</strain>
    </source>
</reference>
<reference evidence="3" key="1">
    <citation type="journal article" date="2014" name="Int. J. Syst. Evol. Microbiol.">
        <title>Complete genome sequence of Corynebacterium casei LMG S-19264T (=DSM 44701T), isolated from a smear-ripened cheese.</title>
        <authorList>
            <consortium name="US DOE Joint Genome Institute (JGI-PGF)"/>
            <person name="Walter F."/>
            <person name="Albersmeier A."/>
            <person name="Kalinowski J."/>
            <person name="Ruckert C."/>
        </authorList>
    </citation>
    <scope>NUCLEOTIDE SEQUENCE</scope>
    <source>
        <strain evidence="3">JCM 4646</strain>
    </source>
</reference>
<evidence type="ECO:0008006" key="5">
    <source>
        <dbReference type="Google" id="ProtNLM"/>
    </source>
</evidence>
<sequence length="426" mass="43364">MSASETPARPARGTCADCGAEASSERTFCEDCGAFLSWTAQPGPAADGPAPAVAAGPAPAAGATASPAPAPSASASSGAAPAAAASSVAAPAAVTAAGPAEREAETTELPPVPAEAAAPAQAPAPSPAATERARALLVPVAGAPAAPAADPAVAPVLPGRPEEARPRVRGAAEEPEFDGATCPWCATSNPPERHFCRRCGAQFATRDEGGATPLPWWRRLFGGDGGEAPWAGQRPRLRRGFGRTVRLALLAGLVVLVLVAGLIWAGPAVDAVNDHFAKRVPIDPVAVTASRSYEGHGPELTVDKISNSWWGTGIEGDSAGEWLEAGFGRPVRLLDLVITPGASADVAQQLAQARPRQLELLITDVDGRTVTRQVELTGDGAQRVKLRAGRVTKVRLVLRSAFGVAAGKQVAVAEVEFFGRKTSGSS</sequence>
<dbReference type="Gene3D" id="2.60.120.260">
    <property type="entry name" value="Galactose-binding domain-like"/>
    <property type="match status" value="1"/>
</dbReference>
<feature type="compositionally biased region" description="Low complexity" evidence="1">
    <location>
        <begin position="42"/>
        <end position="99"/>
    </location>
</feature>
<comment type="caution">
    <text evidence="3">The sequence shown here is derived from an EMBL/GenBank/DDBJ whole genome shotgun (WGS) entry which is preliminary data.</text>
</comment>
<dbReference type="NCBIfam" id="NF047619">
    <property type="entry name" value="NADase_discoid"/>
    <property type="match status" value="1"/>
</dbReference>
<organism evidence="3 4">
    <name type="scientific">Kitasatospora indigofera</name>
    <dbReference type="NCBI Taxonomy" id="67307"/>
    <lineage>
        <taxon>Bacteria</taxon>
        <taxon>Bacillati</taxon>
        <taxon>Actinomycetota</taxon>
        <taxon>Actinomycetes</taxon>
        <taxon>Kitasatosporales</taxon>
        <taxon>Streptomycetaceae</taxon>
        <taxon>Kitasatospora</taxon>
    </lineage>
</organism>
<evidence type="ECO:0000256" key="2">
    <source>
        <dbReference type="SAM" id="Phobius"/>
    </source>
</evidence>
<keyword evidence="2" id="KW-0812">Transmembrane</keyword>